<dbReference type="Proteomes" id="UP000054565">
    <property type="component" value="Unassembled WGS sequence"/>
</dbReference>
<dbReference type="OrthoDB" id="1896086at2759"/>
<feature type="compositionally biased region" description="Polar residues" evidence="1">
    <location>
        <begin position="60"/>
        <end position="89"/>
    </location>
</feature>
<accession>A0A0J6YMQ1</accession>
<reference evidence="3" key="1">
    <citation type="journal article" date="2010" name="Genome Res.">
        <title>Population genomic sequencing of Coccidioides fungi reveals recent hybridization and transposon control.</title>
        <authorList>
            <person name="Neafsey D.E."/>
            <person name="Barker B.M."/>
            <person name="Sharpton T.J."/>
            <person name="Stajich J.E."/>
            <person name="Park D.J."/>
            <person name="Whiston E."/>
            <person name="Hung C.-Y."/>
            <person name="McMahan C."/>
            <person name="White J."/>
            <person name="Sykes S."/>
            <person name="Heiman D."/>
            <person name="Young S."/>
            <person name="Zeng Q."/>
            <person name="Abouelleil A."/>
            <person name="Aftuck L."/>
            <person name="Bessette D."/>
            <person name="Brown A."/>
            <person name="FitzGerald M."/>
            <person name="Lui A."/>
            <person name="Macdonald J.P."/>
            <person name="Priest M."/>
            <person name="Orbach M.J."/>
            <person name="Galgiani J.N."/>
            <person name="Kirkland T.N."/>
            <person name="Cole G.T."/>
            <person name="Birren B.W."/>
            <person name="Henn M.R."/>
            <person name="Taylor J.W."/>
            <person name="Rounsley S.D."/>
        </authorList>
    </citation>
    <scope>NUCLEOTIDE SEQUENCE [LARGE SCALE GENOMIC DNA]</scope>
    <source>
        <strain evidence="3">RMSCC 2394</strain>
    </source>
</reference>
<evidence type="ECO:0000313" key="2">
    <source>
        <dbReference type="EMBL" id="KMP08965.1"/>
    </source>
</evidence>
<dbReference type="AlphaFoldDB" id="A0A0J6YMQ1"/>
<evidence type="ECO:0000313" key="3">
    <source>
        <dbReference type="Proteomes" id="UP000054565"/>
    </source>
</evidence>
<name>A0A0J6YMQ1_COCIT</name>
<sequence length="203" mass="22500">MECIQYRASSNKLESESLLESIYSASKASKDLAKQATSITVNKRMGCLKSFFRFFSAPTDGSTAKSKVKHPNTQPSAQLAPSKQNACQSKESENRPAGTDTPKEEQVPIDLSEEARRLGLRRYVVWPRDGCNDELTKSGTEKLVALAGSERIRTSDTRDLGINFWRAELSDDQVAIVRKFHEANLNQVSGVMRDDVPGADPFD</sequence>
<dbReference type="EMBL" id="DS028098">
    <property type="protein sequence ID" value="KMP08965.1"/>
    <property type="molecule type" value="Genomic_DNA"/>
</dbReference>
<feature type="region of interest" description="Disordered" evidence="1">
    <location>
        <begin position="60"/>
        <end position="107"/>
    </location>
</feature>
<gene>
    <name evidence="2" type="ORF">CIRG_08646</name>
</gene>
<protein>
    <submittedName>
        <fullName evidence="2">Uncharacterized protein</fullName>
    </submittedName>
</protein>
<proteinExistence type="predicted"/>
<evidence type="ECO:0000256" key="1">
    <source>
        <dbReference type="SAM" id="MobiDB-lite"/>
    </source>
</evidence>
<organism evidence="2 3">
    <name type="scientific">Coccidioides immitis RMSCC 2394</name>
    <dbReference type="NCBI Taxonomy" id="404692"/>
    <lineage>
        <taxon>Eukaryota</taxon>
        <taxon>Fungi</taxon>
        <taxon>Dikarya</taxon>
        <taxon>Ascomycota</taxon>
        <taxon>Pezizomycotina</taxon>
        <taxon>Eurotiomycetes</taxon>
        <taxon>Eurotiomycetidae</taxon>
        <taxon>Onygenales</taxon>
        <taxon>Onygenaceae</taxon>
        <taxon>Coccidioides</taxon>
    </lineage>
</organism>